<feature type="region of interest" description="Disordered" evidence="1">
    <location>
        <begin position="1"/>
        <end position="20"/>
    </location>
</feature>
<proteinExistence type="predicted"/>
<dbReference type="AlphaFoldDB" id="A0AAD2G8E0"/>
<accession>A0AAD2G8E0</accession>
<organism evidence="2 3">
    <name type="scientific">Cylindrotheca closterium</name>
    <dbReference type="NCBI Taxonomy" id="2856"/>
    <lineage>
        <taxon>Eukaryota</taxon>
        <taxon>Sar</taxon>
        <taxon>Stramenopiles</taxon>
        <taxon>Ochrophyta</taxon>
        <taxon>Bacillariophyta</taxon>
        <taxon>Bacillariophyceae</taxon>
        <taxon>Bacillariophycidae</taxon>
        <taxon>Bacillariales</taxon>
        <taxon>Bacillariaceae</taxon>
        <taxon>Cylindrotheca</taxon>
    </lineage>
</organism>
<evidence type="ECO:0000313" key="3">
    <source>
        <dbReference type="Proteomes" id="UP001295423"/>
    </source>
</evidence>
<dbReference type="Proteomes" id="UP001295423">
    <property type="component" value="Unassembled WGS sequence"/>
</dbReference>
<name>A0AAD2G8E0_9STRA</name>
<dbReference type="EMBL" id="CAKOGP040002259">
    <property type="protein sequence ID" value="CAJ1966179.1"/>
    <property type="molecule type" value="Genomic_DNA"/>
</dbReference>
<evidence type="ECO:0000256" key="1">
    <source>
        <dbReference type="SAM" id="MobiDB-lite"/>
    </source>
</evidence>
<feature type="region of interest" description="Disordered" evidence="1">
    <location>
        <begin position="329"/>
        <end position="352"/>
    </location>
</feature>
<keyword evidence="3" id="KW-1185">Reference proteome</keyword>
<reference evidence="2" key="1">
    <citation type="submission" date="2023-08" db="EMBL/GenBank/DDBJ databases">
        <authorList>
            <person name="Audoor S."/>
            <person name="Bilcke G."/>
        </authorList>
    </citation>
    <scope>NUCLEOTIDE SEQUENCE</scope>
</reference>
<protein>
    <submittedName>
        <fullName evidence="2">Uncharacterized protein</fullName>
    </submittedName>
</protein>
<feature type="region of interest" description="Disordered" evidence="1">
    <location>
        <begin position="371"/>
        <end position="427"/>
    </location>
</feature>
<sequence length="473" mass="52821">MIETSSLPENDQENTMSKSWVVTLGNEENQENIINVVNETSFSTPTKKDSMLETPSTVSARREWLNSFAKRNSNHCPARNYKISSEPLCAPQIETAVHQPPRSSTATKPIRPVVPMTGTINPMEPAPASVKRNFTPRKKKILHAGIEATDDGVASVAKLSQWLANDPTALKKKKMSVIRGHNVSYKSRKFDRGQENVVVRENHIQRGSVSDKKNWLKNAFQNMDESPVDELTSRLNTQYAKSEIGVYDPAVKMYAKSEIVTSRPSTMSVSAKKDWLKKAFKNAAEAADCDNGQQGEARSMIITDDAASRLSVSDKKSWLQSAFKKSEEIHSKAMRPTPSHIHSSAATDIVQSRGDCRDEIAARAKRRFLQRSTRTGSTVRSPVKRTPTTKRRVDSQQESNVDHNAVAKERLEESSTQPMENGGSIVEPIKQPTSEVVAEEDRAPVDFRVARDFLVQRTSKNCETTDPMNRAHF</sequence>
<gene>
    <name evidence="2" type="ORF">CYCCA115_LOCUS21762</name>
</gene>
<evidence type="ECO:0000313" key="2">
    <source>
        <dbReference type="EMBL" id="CAJ1966179.1"/>
    </source>
</evidence>
<feature type="compositionally biased region" description="Polar residues" evidence="1">
    <location>
        <begin position="371"/>
        <end position="380"/>
    </location>
</feature>
<feature type="compositionally biased region" description="Polar residues" evidence="1">
    <location>
        <begin position="340"/>
        <end position="350"/>
    </location>
</feature>
<feature type="region of interest" description="Disordered" evidence="1">
    <location>
        <begin position="97"/>
        <end position="130"/>
    </location>
</feature>
<comment type="caution">
    <text evidence="2">The sequence shown here is derived from an EMBL/GenBank/DDBJ whole genome shotgun (WGS) entry which is preliminary data.</text>
</comment>